<evidence type="ECO:0000313" key="3">
    <source>
        <dbReference type="Proteomes" id="UP000247612"/>
    </source>
</evidence>
<dbReference type="SUPFAM" id="SSF53067">
    <property type="entry name" value="Actin-like ATPase domain"/>
    <property type="match status" value="1"/>
</dbReference>
<reference evidence="2 3" key="1">
    <citation type="submission" date="2018-05" db="EMBL/GenBank/DDBJ databases">
        <title>Genomic Encyclopedia of Type Strains, Phase IV (KMG-IV): sequencing the most valuable type-strain genomes for metagenomic binning, comparative biology and taxonomic classification.</title>
        <authorList>
            <person name="Goeker M."/>
        </authorList>
    </citation>
    <scope>NUCLEOTIDE SEQUENCE [LARGE SCALE GENOMIC DNA]</scope>
    <source>
        <strain evidence="2 3">JC118</strain>
    </source>
</reference>
<evidence type="ECO:0000256" key="1">
    <source>
        <dbReference type="ARBA" id="ARBA00006479"/>
    </source>
</evidence>
<dbReference type="Pfam" id="PF00480">
    <property type="entry name" value="ROK"/>
    <property type="match status" value="1"/>
</dbReference>
<dbReference type="STRING" id="1034346.GCA_000313565_02698"/>
<dbReference type="PANTHER" id="PTHR18964:SF149">
    <property type="entry name" value="BIFUNCTIONAL UDP-N-ACETYLGLUCOSAMINE 2-EPIMERASE_N-ACETYLMANNOSAMINE KINASE"/>
    <property type="match status" value="1"/>
</dbReference>
<dbReference type="Gene3D" id="3.30.420.40">
    <property type="match status" value="2"/>
</dbReference>
<dbReference type="EMBL" id="QJKH01000009">
    <property type="protein sequence ID" value="PXX77786.1"/>
    <property type="molecule type" value="Genomic_DNA"/>
</dbReference>
<comment type="caution">
    <text evidence="2">The sequence shown here is derived from an EMBL/GenBank/DDBJ whole genome shotgun (WGS) entry which is preliminary data.</text>
</comment>
<dbReference type="OrthoDB" id="9810372at2"/>
<comment type="similarity">
    <text evidence="1">Belongs to the ROK (NagC/XylR) family.</text>
</comment>
<dbReference type="AlphaFoldDB" id="A0A318KQ19"/>
<dbReference type="GO" id="GO:0016301">
    <property type="term" value="F:kinase activity"/>
    <property type="evidence" value="ECO:0007669"/>
    <property type="project" value="UniProtKB-KW"/>
</dbReference>
<organism evidence="2 3">
    <name type="scientific">Dielma fastidiosa</name>
    <dbReference type="NCBI Taxonomy" id="1034346"/>
    <lineage>
        <taxon>Bacteria</taxon>
        <taxon>Bacillati</taxon>
        <taxon>Bacillota</taxon>
        <taxon>Erysipelotrichia</taxon>
        <taxon>Erysipelotrichales</taxon>
        <taxon>Erysipelotrichaceae</taxon>
        <taxon>Dielma</taxon>
    </lineage>
</organism>
<evidence type="ECO:0000313" key="2">
    <source>
        <dbReference type="EMBL" id="PXX77786.1"/>
    </source>
</evidence>
<dbReference type="InterPro" id="IPR000600">
    <property type="entry name" value="ROK"/>
</dbReference>
<keyword evidence="2" id="KW-0418">Kinase</keyword>
<proteinExistence type="inferred from homology"/>
<dbReference type="InterPro" id="IPR043129">
    <property type="entry name" value="ATPase_NBD"/>
</dbReference>
<gene>
    <name evidence="2" type="ORF">DES51_10937</name>
</gene>
<sequence>MKYYIGVDLGGTNVRVARVSEQGQIVKVIKEATEIEQGVEHVLDKIIRMIEEIGELDTISGIGMGVPGPVDTDNGVMMLATNLPGFEGYPMAETIRKHFNIPVFADNDVNVACLAESFHGAGKGYPLCYYVTISTGIGGAFSFNNRLVSGKNGYAGEIANIIIDRNREKVNYLNVGAVENEASGTAITRKGKAVFGDHIKHAGMVFDMAREGDEKALKIVDDMAYDLAQMFSSIAHVVDPHIFVVGGGCMKSKDVFWDKMIQYYKPMVHIGMQDVIFAEAMLDEPGLVGAAMLPMSFGK</sequence>
<keyword evidence="3" id="KW-1185">Reference proteome</keyword>
<dbReference type="PANTHER" id="PTHR18964">
    <property type="entry name" value="ROK (REPRESSOR, ORF, KINASE) FAMILY"/>
    <property type="match status" value="1"/>
</dbReference>
<name>A0A318KQ19_9FIRM</name>
<dbReference type="RefSeq" id="WP_022938982.1">
    <property type="nucleotide sequence ID" value="NZ_CABKRQ010000007.1"/>
</dbReference>
<accession>A0A318KQ19</accession>
<protein>
    <submittedName>
        <fullName evidence="2">Glucokinase</fullName>
    </submittedName>
</protein>
<dbReference type="Proteomes" id="UP000247612">
    <property type="component" value="Unassembled WGS sequence"/>
</dbReference>
<keyword evidence="2" id="KW-0808">Transferase</keyword>